<feature type="compositionally biased region" description="Low complexity" evidence="4">
    <location>
        <begin position="201"/>
        <end position="229"/>
    </location>
</feature>
<dbReference type="GO" id="GO:0006487">
    <property type="term" value="P:protein N-linked glycosylation"/>
    <property type="evidence" value="ECO:0007669"/>
    <property type="project" value="TreeGrafter"/>
</dbReference>
<evidence type="ECO:0000313" key="6">
    <source>
        <dbReference type="EMBL" id="KAG5175134.1"/>
    </source>
</evidence>
<keyword evidence="3" id="KW-0808">Transferase</keyword>
<dbReference type="Gene3D" id="3.90.550.10">
    <property type="entry name" value="Spore Coat Polysaccharide Biosynthesis Protein SpsA, Chain A"/>
    <property type="match status" value="2"/>
</dbReference>
<keyword evidence="2" id="KW-0328">Glycosyltransferase</keyword>
<feature type="compositionally biased region" description="Acidic residues" evidence="4">
    <location>
        <begin position="86"/>
        <end position="100"/>
    </location>
</feature>
<feature type="region of interest" description="Disordered" evidence="4">
    <location>
        <begin position="74"/>
        <end position="249"/>
    </location>
</feature>
<feature type="compositionally biased region" description="Low complexity" evidence="4">
    <location>
        <begin position="131"/>
        <end position="148"/>
    </location>
</feature>
<dbReference type="PANTHER" id="PTHR31306">
    <property type="entry name" value="ALPHA-1,6-MANNOSYLTRANSFERASE MNN11-RELATED"/>
    <property type="match status" value="1"/>
</dbReference>
<evidence type="ECO:0000256" key="3">
    <source>
        <dbReference type="ARBA" id="ARBA00022679"/>
    </source>
</evidence>
<organism evidence="6 7">
    <name type="scientific">Tribonema minus</name>
    <dbReference type="NCBI Taxonomy" id="303371"/>
    <lineage>
        <taxon>Eukaryota</taxon>
        <taxon>Sar</taxon>
        <taxon>Stramenopiles</taxon>
        <taxon>Ochrophyta</taxon>
        <taxon>PX clade</taxon>
        <taxon>Xanthophyceae</taxon>
        <taxon>Tribonematales</taxon>
        <taxon>Tribonemataceae</taxon>
        <taxon>Tribonema</taxon>
    </lineage>
</organism>
<dbReference type="GO" id="GO:0000139">
    <property type="term" value="C:Golgi membrane"/>
    <property type="evidence" value="ECO:0007669"/>
    <property type="project" value="TreeGrafter"/>
</dbReference>
<protein>
    <recommendedName>
        <fullName evidence="8">Nucleotide-diphospho-sugar transferase domain-containing protein</fullName>
    </recommendedName>
</protein>
<dbReference type="OrthoDB" id="205108at2759"/>
<dbReference type="InterPro" id="IPR027417">
    <property type="entry name" value="P-loop_NTPase"/>
</dbReference>
<accession>A0A836C727</accession>
<feature type="chain" id="PRO_5033028589" description="Nucleotide-diphospho-sugar transferase domain-containing protein" evidence="5">
    <location>
        <begin position="37"/>
        <end position="1032"/>
    </location>
</feature>
<comment type="caution">
    <text evidence="6">The sequence shown here is derived from an EMBL/GenBank/DDBJ whole genome shotgun (WGS) entry which is preliminary data.</text>
</comment>
<keyword evidence="5" id="KW-0732">Signal</keyword>
<evidence type="ECO:0000313" key="7">
    <source>
        <dbReference type="Proteomes" id="UP000664859"/>
    </source>
</evidence>
<dbReference type="InterPro" id="IPR008630">
    <property type="entry name" value="Glyco_trans_34"/>
</dbReference>
<keyword evidence="7" id="KW-1185">Reference proteome</keyword>
<reference evidence="6" key="1">
    <citation type="submission" date="2021-02" db="EMBL/GenBank/DDBJ databases">
        <title>First Annotated Genome of the Yellow-green Alga Tribonema minus.</title>
        <authorList>
            <person name="Mahan K.M."/>
        </authorList>
    </citation>
    <scope>NUCLEOTIDE SEQUENCE</scope>
    <source>
        <strain evidence="6">UTEX B ZZ1240</strain>
    </source>
</reference>
<feature type="compositionally biased region" description="Basic and acidic residues" evidence="4">
    <location>
        <begin position="118"/>
        <end position="130"/>
    </location>
</feature>
<dbReference type="AlphaFoldDB" id="A0A836C727"/>
<dbReference type="GO" id="GO:0016757">
    <property type="term" value="F:glycosyltransferase activity"/>
    <property type="evidence" value="ECO:0007669"/>
    <property type="project" value="UniProtKB-KW"/>
</dbReference>
<evidence type="ECO:0000256" key="2">
    <source>
        <dbReference type="ARBA" id="ARBA00022676"/>
    </source>
</evidence>
<dbReference type="Gene3D" id="3.40.50.300">
    <property type="entry name" value="P-loop containing nucleotide triphosphate hydrolases"/>
    <property type="match status" value="1"/>
</dbReference>
<dbReference type="EMBL" id="JAFCMP010000553">
    <property type="protein sequence ID" value="KAG5175134.1"/>
    <property type="molecule type" value="Genomic_DNA"/>
</dbReference>
<feature type="compositionally biased region" description="Low complexity" evidence="4">
    <location>
        <begin position="101"/>
        <end position="111"/>
    </location>
</feature>
<dbReference type="Pfam" id="PF05637">
    <property type="entry name" value="Glyco_transf_34"/>
    <property type="match status" value="1"/>
</dbReference>
<proteinExistence type="inferred from homology"/>
<dbReference type="PANTHER" id="PTHR31306:SF5">
    <property type="entry name" value="ALPHA-1,6-MANNOSYLTRANSFERASE MNN10-RELATED"/>
    <property type="match status" value="1"/>
</dbReference>
<dbReference type="Proteomes" id="UP000664859">
    <property type="component" value="Unassembled WGS sequence"/>
</dbReference>
<comment type="similarity">
    <text evidence="1">Belongs to the glycosyltransferase 34 family.</text>
</comment>
<evidence type="ECO:0000256" key="1">
    <source>
        <dbReference type="ARBA" id="ARBA00005664"/>
    </source>
</evidence>
<evidence type="ECO:0000256" key="5">
    <source>
        <dbReference type="SAM" id="SignalP"/>
    </source>
</evidence>
<sequence>MCSICACAAPAVLLLVLVVLLLLLVILLCRAGHVAAVMGSCTVDEHIADCVAEGGAASNGVVGGDKKHAGLEQHATLPSVAQPTIAEDEDDDTEDSESVPEDAATLAAAAAHQQHGSATHDLEDQLEKESTPGPLATPAPVTGAPPGGINTPPPGASHNTPPGNVETPPPGGATDVPHGDTQAAPDGPGTAETVPPGNASGLTPGGTAATPPGGLTAAPPQRGGSAVHSGGHGSGSGGDSDGDGGGGSAALGEYAADGVWLGRSRADAAAAEEGRARIAIVSNAVMQREEPDAADRLRRYNEFFANKQCYAETHGYDLIIDSRNHVEGMGFYVNADTGERGPTNVHFNKPYLIRKWLPRYDWVLWLDLDSMVTDMSSMYVFKTFAIVQPCTATNVHFNKPYLIRKWLPRYDWVLWLDLDFMVTDMSRRIETFIERLNHHVHILVPQDQNTVMFFSAYALLIRNSEESRVMVDDWFKLKDSCPFAMYDDQSRLYAALLRMQLRAANVTVDRSRGRTSDCLDVCERKETQKTFSWCFDRAIKRQGIWRLPDQKGPVAFSTLPKEDFRKGNDTGLAMQGMFGGIKFRPELVHEAFAVHVKPVCLKGAVTCAPFLDILIGEKYRQGMARCYGSGGWLADPVPALTALANRPKGPDADNEAELSKTEAVPALNAPFAVPFSVADGMSAAAAVTAAAKGPQVPQHGWRAFGADKDSKVCFAATWPYIDSLKIRMELSCRVLLQVCFAAPPAAGGEVFASLILEPTLEQLTCARSGNCGARVLGEAALDGTRHVTCLMSRVGQHFPYVLTNEYRWKFRYTGWTMTWLRDPVDRVLMAWLRSTAAHKARQEGRAAMPADVCIDGALDTVPPPPLPPTLEQYLALPGSDEVYTKFYYGVLWDSLGPWGDQCVGRAQKKHYRGGDAAFSYFQANNAAATLLEFQFVGLYEFWDASLQLLDRTLSLGTTSNDDAPPPPQRPSAADALARELPDAALRGEYERLRRDTGVRAAVEAHNPKDVLFYARAVAEFERRCRYMGVQPA</sequence>
<evidence type="ECO:0000256" key="4">
    <source>
        <dbReference type="SAM" id="MobiDB-lite"/>
    </source>
</evidence>
<feature type="compositionally biased region" description="Gly residues" evidence="4">
    <location>
        <begin position="230"/>
        <end position="249"/>
    </location>
</feature>
<evidence type="ECO:0008006" key="8">
    <source>
        <dbReference type="Google" id="ProtNLM"/>
    </source>
</evidence>
<feature type="signal peptide" evidence="5">
    <location>
        <begin position="1"/>
        <end position="36"/>
    </location>
</feature>
<name>A0A836C727_9STRA</name>
<dbReference type="InterPro" id="IPR029044">
    <property type="entry name" value="Nucleotide-diphossugar_trans"/>
</dbReference>
<gene>
    <name evidence="6" type="ORF">JKP88DRAFT_265920</name>
</gene>